<dbReference type="SUPFAM" id="SSF48264">
    <property type="entry name" value="Cytochrome P450"/>
    <property type="match status" value="1"/>
</dbReference>
<name>A0A6G9Y9V8_9NOCA</name>
<gene>
    <name evidence="9" type="ORF">F5544_10555</name>
</gene>
<evidence type="ECO:0000256" key="1">
    <source>
        <dbReference type="ARBA" id="ARBA00001971"/>
    </source>
</evidence>
<dbReference type="RefSeq" id="WP_203217526.1">
    <property type="nucleotide sequence ID" value="NZ_CP046172.1"/>
</dbReference>
<dbReference type="GO" id="GO:0016705">
    <property type="term" value="F:oxidoreductase activity, acting on paired donors, with incorporation or reduction of molecular oxygen"/>
    <property type="evidence" value="ECO:0007669"/>
    <property type="project" value="InterPro"/>
</dbReference>
<keyword evidence="5 8" id="KW-0560">Oxidoreductase</keyword>
<evidence type="ECO:0000256" key="3">
    <source>
        <dbReference type="ARBA" id="ARBA00022617"/>
    </source>
</evidence>
<dbReference type="FunFam" id="1.10.630.10:FF:000018">
    <property type="entry name" value="Cytochrome P450 monooxygenase"/>
    <property type="match status" value="1"/>
</dbReference>
<dbReference type="Proteomes" id="UP000503540">
    <property type="component" value="Chromosome"/>
</dbReference>
<dbReference type="InterPro" id="IPR017972">
    <property type="entry name" value="Cyt_P450_CS"/>
</dbReference>
<evidence type="ECO:0000256" key="8">
    <source>
        <dbReference type="RuleBase" id="RU000461"/>
    </source>
</evidence>
<evidence type="ECO:0000256" key="5">
    <source>
        <dbReference type="ARBA" id="ARBA00023002"/>
    </source>
</evidence>
<keyword evidence="6 8" id="KW-0408">Iron</keyword>
<dbReference type="PANTHER" id="PTHR46696">
    <property type="entry name" value="P450, PUTATIVE (EUROFUNG)-RELATED"/>
    <property type="match status" value="1"/>
</dbReference>
<evidence type="ECO:0000256" key="4">
    <source>
        <dbReference type="ARBA" id="ARBA00022723"/>
    </source>
</evidence>
<comment type="cofactor">
    <cofactor evidence="1">
        <name>heme</name>
        <dbReference type="ChEBI" id="CHEBI:30413"/>
    </cofactor>
</comment>
<dbReference type="AlphaFoldDB" id="A0A6G9Y9V8"/>
<dbReference type="KEGG" id="nah:F5544_10555"/>
<dbReference type="InterPro" id="IPR036396">
    <property type="entry name" value="Cyt_P450_sf"/>
</dbReference>
<reference evidence="9 10" key="1">
    <citation type="journal article" date="2019" name="ACS Chem. Biol.">
        <title>Identification and Mobilization of a Cryptic Antibiotic Biosynthesis Gene Locus from a Human-Pathogenic Nocardia Isolate.</title>
        <authorList>
            <person name="Herisse M."/>
            <person name="Ishida K."/>
            <person name="Porter J.L."/>
            <person name="Howden B."/>
            <person name="Hertweck C."/>
            <person name="Stinear T.P."/>
            <person name="Pidot S.J."/>
        </authorList>
    </citation>
    <scope>NUCLEOTIDE SEQUENCE [LARGE SCALE GENOMIC DNA]</scope>
    <source>
        <strain evidence="9 10">AUSMDU00012717</strain>
    </source>
</reference>
<dbReference type="EMBL" id="CP046172">
    <property type="protein sequence ID" value="QIS10009.1"/>
    <property type="molecule type" value="Genomic_DNA"/>
</dbReference>
<dbReference type="GO" id="GO:0020037">
    <property type="term" value="F:heme binding"/>
    <property type="evidence" value="ECO:0007669"/>
    <property type="project" value="InterPro"/>
</dbReference>
<protein>
    <submittedName>
        <fullName evidence="9">Cytochrome P450</fullName>
    </submittedName>
</protein>
<keyword evidence="3 8" id="KW-0349">Heme</keyword>
<keyword evidence="4 8" id="KW-0479">Metal-binding</keyword>
<dbReference type="Gene3D" id="1.10.630.10">
    <property type="entry name" value="Cytochrome P450"/>
    <property type="match status" value="1"/>
</dbReference>
<accession>A0A6G9Y9V8</accession>
<dbReference type="PRINTS" id="PR00359">
    <property type="entry name" value="BP450"/>
</dbReference>
<dbReference type="GO" id="GO:0004497">
    <property type="term" value="F:monooxygenase activity"/>
    <property type="evidence" value="ECO:0007669"/>
    <property type="project" value="UniProtKB-KW"/>
</dbReference>
<evidence type="ECO:0000313" key="9">
    <source>
        <dbReference type="EMBL" id="QIS10009.1"/>
    </source>
</evidence>
<dbReference type="InterPro" id="IPR002397">
    <property type="entry name" value="Cyt_P450_B"/>
</dbReference>
<dbReference type="PANTHER" id="PTHR46696:SF1">
    <property type="entry name" value="CYTOCHROME P450 YJIB-RELATED"/>
    <property type="match status" value="1"/>
</dbReference>
<proteinExistence type="inferred from homology"/>
<comment type="similarity">
    <text evidence="2 8">Belongs to the cytochrome P450 family.</text>
</comment>
<keyword evidence="7 8" id="KW-0503">Monooxygenase</keyword>
<organism evidence="9 10">
    <name type="scientific">Nocardia arthritidis</name>
    <dbReference type="NCBI Taxonomy" id="228602"/>
    <lineage>
        <taxon>Bacteria</taxon>
        <taxon>Bacillati</taxon>
        <taxon>Actinomycetota</taxon>
        <taxon>Actinomycetes</taxon>
        <taxon>Mycobacteriales</taxon>
        <taxon>Nocardiaceae</taxon>
        <taxon>Nocardia</taxon>
    </lineage>
</organism>
<evidence type="ECO:0000313" key="10">
    <source>
        <dbReference type="Proteomes" id="UP000503540"/>
    </source>
</evidence>
<evidence type="ECO:0000256" key="7">
    <source>
        <dbReference type="ARBA" id="ARBA00023033"/>
    </source>
</evidence>
<dbReference type="GO" id="GO:0005506">
    <property type="term" value="F:iron ion binding"/>
    <property type="evidence" value="ECO:0007669"/>
    <property type="project" value="InterPro"/>
</dbReference>
<evidence type="ECO:0000256" key="2">
    <source>
        <dbReference type="ARBA" id="ARBA00010617"/>
    </source>
</evidence>
<dbReference type="PROSITE" id="PS00086">
    <property type="entry name" value="CYTOCHROME_P450"/>
    <property type="match status" value="1"/>
</dbReference>
<evidence type="ECO:0000256" key="6">
    <source>
        <dbReference type="ARBA" id="ARBA00023004"/>
    </source>
</evidence>
<sequence>MTNYPMVDMADCWKIQPDHFWMHGQPPAEPIRFDEAFGRWDVYGYDDIVRIFGDTVNFSSDIKRLFSSPDVQEHKEGNLIQLDGEEHRKLRALVTKAFTPKIVADLEPRIREVTVELLDAVAGRDEIELVTALAYPLPVIVIAELLGIPGSDRDLFRDWATILLENTYQLSLANQDEERPPEGERLIDKVQPMFAYMLEHANERKRAPREDLLSQLVAAEIDGERLTDTELVNFAVMLLLVGHITTTMMLGNTVLCMDAEPDWTARVRTDRSLLPPFVEETMRLVSPLPAVARSTLAEVEIAGRVVPKDQMIMLGLGAANRDERRFADPHVFDPTRDPNPHLTFGRGLHFCLGGPLSRLEAKVALNVLLDRYPVLRTDPDNPPTFIPNPGMTGVQTLPLRTA</sequence>
<dbReference type="CDD" id="cd11032">
    <property type="entry name" value="P450_EryK-like"/>
    <property type="match status" value="1"/>
</dbReference>
<keyword evidence="10" id="KW-1185">Reference proteome</keyword>
<dbReference type="InterPro" id="IPR001128">
    <property type="entry name" value="Cyt_P450"/>
</dbReference>
<dbReference type="Pfam" id="PF00067">
    <property type="entry name" value="p450"/>
    <property type="match status" value="1"/>
</dbReference>